<dbReference type="InterPro" id="IPR000504">
    <property type="entry name" value="RRM_dom"/>
</dbReference>
<name>A0A5E4BQ81_MARMO</name>
<organism evidence="5 6">
    <name type="scientific">Marmota monax</name>
    <name type="common">Woodchuck</name>
    <dbReference type="NCBI Taxonomy" id="9995"/>
    <lineage>
        <taxon>Eukaryota</taxon>
        <taxon>Metazoa</taxon>
        <taxon>Chordata</taxon>
        <taxon>Craniata</taxon>
        <taxon>Vertebrata</taxon>
        <taxon>Euteleostomi</taxon>
        <taxon>Mammalia</taxon>
        <taxon>Eutheria</taxon>
        <taxon>Euarchontoglires</taxon>
        <taxon>Glires</taxon>
        <taxon>Rodentia</taxon>
        <taxon>Sciuromorpha</taxon>
        <taxon>Sciuridae</taxon>
        <taxon>Xerinae</taxon>
        <taxon>Marmotini</taxon>
        <taxon>Marmota</taxon>
    </lineage>
</organism>
<feature type="compositionally biased region" description="Basic and acidic residues" evidence="3">
    <location>
        <begin position="1094"/>
        <end position="1111"/>
    </location>
</feature>
<evidence type="ECO:0000259" key="4">
    <source>
        <dbReference type="PROSITE" id="PS50102"/>
    </source>
</evidence>
<dbReference type="Proteomes" id="UP000335636">
    <property type="component" value="Unassembled WGS sequence"/>
</dbReference>
<feature type="compositionally biased region" description="Polar residues" evidence="3">
    <location>
        <begin position="1317"/>
        <end position="1332"/>
    </location>
</feature>
<dbReference type="InterPro" id="IPR006536">
    <property type="entry name" value="HnRNP-L/PTB"/>
</dbReference>
<dbReference type="GO" id="GO:1990226">
    <property type="term" value="F:histone methyltransferase binding"/>
    <property type="evidence" value="ECO:0007669"/>
    <property type="project" value="TreeGrafter"/>
</dbReference>
<dbReference type="GO" id="GO:0003723">
    <property type="term" value="F:RNA binding"/>
    <property type="evidence" value="ECO:0007669"/>
    <property type="project" value="UniProtKB-UniRule"/>
</dbReference>
<dbReference type="Pfam" id="PF15395">
    <property type="entry name" value="DUF4617"/>
    <property type="match status" value="1"/>
</dbReference>
<feature type="domain" description="RRM" evidence="4">
    <location>
        <begin position="1849"/>
        <end position="1922"/>
    </location>
</feature>
<dbReference type="GO" id="GO:0005634">
    <property type="term" value="C:nucleus"/>
    <property type="evidence" value="ECO:0007669"/>
    <property type="project" value="InterPro"/>
</dbReference>
<feature type="region of interest" description="Disordered" evidence="3">
    <location>
        <begin position="1781"/>
        <end position="1801"/>
    </location>
</feature>
<evidence type="ECO:0000313" key="6">
    <source>
        <dbReference type="Proteomes" id="UP000335636"/>
    </source>
</evidence>
<evidence type="ECO:0000313" key="5">
    <source>
        <dbReference type="EMBL" id="VTJ71717.1"/>
    </source>
</evidence>
<dbReference type="NCBIfam" id="TIGR01649">
    <property type="entry name" value="hnRNP-L_PTB"/>
    <property type="match status" value="1"/>
</dbReference>
<evidence type="ECO:0000256" key="2">
    <source>
        <dbReference type="PROSITE-ProRule" id="PRU00176"/>
    </source>
</evidence>
<dbReference type="SUPFAM" id="SSF54928">
    <property type="entry name" value="RNA-binding domain, RBD"/>
    <property type="match status" value="2"/>
</dbReference>
<dbReference type="FunFam" id="3.30.70.330:FF:000341">
    <property type="entry name" value="Hephaestus, isoform C"/>
    <property type="match status" value="1"/>
</dbReference>
<keyword evidence="1" id="KW-0597">Phosphoprotein</keyword>
<sequence>MSWNAKPEGDMLPPPPPPYNKSQSSVLHHFFINQLTTTSPSSFSYLGNNEACMYSSNSNPVSQYPSNSNPVLQPVKNTRNYNTPQIPVSNTQNRTVMASQTSVERITCTQYTGPRQPNPNLQVSSGVSQNVWLNSSMRNSMPSHIEATVCHQADVGTNMSNAHALQSQLVSSDRYSLQLQMNTSNSIRAPVTFQDQGLSQSLSDRQVDWVQQYTSNEQTYRDYRRPPKQYSYSSQRFLQEPAVQKQNIAPQSYLQEPAIQKQNMLSTSSQVKNCQLPTLTHILQSSQTLPVSSCQYPTQTNKRPPPLLPYPSGNGSQPLPNSQHVIKNLPMEVPQSPEVCSSELKDSTKGFHQLWPNISENLNTIGNFCDLKVHTNIAQPFNEPVRSSVDSVQTPAQNNQEKRMDSCNPASNQVLDTKEKLVRDIKSLVEIKKKFSELSRKIRINKNLLMGYRKTANSSCSGPAQPSEFSTQGISAKSDSHCSMELLTTCLNLWKKTPTTATEEASKPSKEKQCNELKTNTTAHGISVTTEGDEKGFCSVEGNSQNKRAESSQETTLTMITQNYDSSGANVPKGSELQIAIVSPLILSNVRSLPHKRMTPEALRELVYPVIKEGSICSLQSQMEKNKIVDASVNINVNSPVANTTISTNAFPLTQKEKRNEPTSGNSEHTPNTSQGKHCPLGDQQASYKSNSISVESDDILLIENICSLVEGDINYNSQIAKIFNSSPLEKIDPQKLSSSYQQVINSSQQKEQVDNTTTNKDLGFQRDECVQCTDVPDETVDHSLSFKYIETNRGIPEESNLEQTIEKESTGEDVCCSPPTIQQSIYPQEIKAASDVTTQDPARKEIHDDDTPMFYLHDQLSELLKEFPYGIEAVNLYEKSGGQKVTGQISQDQTDDKTICDSQDSTDQIHITILSSEQMKELFPEDGEPCDVDTEEACEVDRLAESQTEKPIAERSLSVPQATTSEASCDSTTWDPEKDKIHCCALGWLTTVYEGVPQCQCNSIKSSTPEEEKGKDHCSPLETKSCKQGETTSESDITILEFNVSDNPKTTLTLVAEKKNFPEICGESIKNTSETKNCSLRTEQELPGQFSKCDGDKKDTSKTKQDSSLKEKELNCQFSPKGNKLDGLQSNTRKRKLKFHEVSFHLTNKMTMVCEEASQVNQQEKHIPQNSHPLQVKTKELHRRNGSLGHSLSPEKKKFKFRVGTSKQRHTEERKLAQGNILDGEINKEKSDKQEQKKNVGGALKFCNILSNPNERDSVKENTKSSDLKHNSSKKIITPQEYLQRQKHKEWMANKTSEKTCVNNVPHDSDGRPSQLPVQMGNSGKPGSSTEASKEPANVLTSNVKSLKFHHSEKSKNDSSRNVKGRAERMLPDKVCTDKTKADQKSTNTSSEVEFHQMPPQANKQRKLYLNRVAFKCTEQKSICLTQYDSSPPQKLQKDKEQEKNPQNSSPVKDTTVKPSMLEFKLCPDVLLKNENSVKKGNDQKPHSKEQEQAPVQVSGIKSTKEDWIKCVTVKKRKQETSQETANGNDSKKFKGDSKSASVQPPVIHINKLPSEVTKGEVLSPNRAQAEVALQAGNSVHSANLTCANQGSDELFSTCVTEGPFIMSSNSTSAANGNDSKKFKGDSKSASVQPPVIHINKLPSEVTKGEVLSPNRAQAEVVLQAGNSVHSANLTSATAVDAGMTIAGHSPVLRIIIKNVFFPVTLDVLHQTFSKFGTVLKIIKFISNNQSQALLQYADPVSAQQAKLSLDRQNILDGYCTLRIYFSKITNLKVKYNNDKSHDYTRPDLPSGDSHPPQEQTMATTSLYAGPGFPPTFTIPQAVVLSDPNVHRAPALLPTPSLAGPGNSILLVSNLNPKRVRLQNLFILFGLYGDVQRIKMFFNKENALVQMTDGNQALLAMKHLNGLKLHTKPIHIMLSKHQSLDLPHEVQEGQGLTKDFSNSPLHRFKKPDSRSLQNIFPPSATLFLSNIPPSRTEENLKVLFSSTGGVVKRFQFFKKNRKLALIQMGSVEEAVHALINLHNLYLDKKHHLWVSFSKFTSLAGLPGATSIIPKKSHIKKKQLK</sequence>
<comment type="caution">
    <text evidence="5">The sequence shown here is derived from an EMBL/GenBank/DDBJ whole genome shotgun (WGS) entry which is preliminary data.</text>
</comment>
<feature type="compositionally biased region" description="Basic and acidic residues" evidence="3">
    <location>
        <begin position="1255"/>
        <end position="1271"/>
    </location>
</feature>
<dbReference type="GO" id="GO:0006397">
    <property type="term" value="P:mRNA processing"/>
    <property type="evidence" value="ECO:0007669"/>
    <property type="project" value="InterPro"/>
</dbReference>
<keyword evidence="2" id="KW-0694">RNA-binding</keyword>
<evidence type="ECO:0000256" key="1">
    <source>
        <dbReference type="ARBA" id="ARBA00022553"/>
    </source>
</evidence>
<feature type="compositionally biased region" description="Polar residues" evidence="3">
    <location>
        <begin position="1610"/>
        <end position="1619"/>
    </location>
</feature>
<dbReference type="Gene3D" id="3.30.70.330">
    <property type="match status" value="3"/>
</dbReference>
<feature type="region of interest" description="Disordered" evidence="3">
    <location>
        <begin position="1"/>
        <end position="21"/>
    </location>
</feature>
<feature type="compositionally biased region" description="Basic and acidic residues" evidence="3">
    <location>
        <begin position="1009"/>
        <end position="1028"/>
    </location>
</feature>
<feature type="region of interest" description="Disordered" evidence="3">
    <location>
        <begin position="293"/>
        <end position="316"/>
    </location>
</feature>
<feature type="compositionally biased region" description="Basic and acidic residues" evidence="3">
    <location>
        <begin position="945"/>
        <end position="954"/>
    </location>
</feature>
<feature type="region of interest" description="Disordered" evidence="3">
    <location>
        <begin position="1090"/>
        <end position="1111"/>
    </location>
</feature>
<feature type="domain" description="RRM" evidence="4">
    <location>
        <begin position="1965"/>
        <end position="2040"/>
    </location>
</feature>
<accession>A0A5E4BQ81</accession>
<feature type="region of interest" description="Disordered" evidence="3">
    <location>
        <begin position="1610"/>
        <end position="1632"/>
    </location>
</feature>
<dbReference type="InterPro" id="IPR027866">
    <property type="entry name" value="RESF1"/>
</dbReference>
<evidence type="ECO:0000256" key="3">
    <source>
        <dbReference type="SAM" id="MobiDB-lite"/>
    </source>
</evidence>
<feature type="region of interest" description="Disordered" evidence="3">
    <location>
        <begin position="1517"/>
        <end position="1544"/>
    </location>
</feature>
<dbReference type="Pfam" id="PF11835">
    <property type="entry name" value="RRM_8"/>
    <property type="match status" value="1"/>
</dbReference>
<gene>
    <name evidence="5" type="ORF">MONAX_5E036664</name>
</gene>
<feature type="region of interest" description="Disordered" evidence="3">
    <location>
        <begin position="385"/>
        <end position="410"/>
    </location>
</feature>
<feature type="region of interest" description="Disordered" evidence="3">
    <location>
        <begin position="945"/>
        <end position="976"/>
    </location>
</feature>
<feature type="compositionally biased region" description="Polar residues" evidence="3">
    <location>
        <begin position="959"/>
        <end position="975"/>
    </location>
</feature>
<feature type="region of interest" description="Disordered" evidence="3">
    <location>
        <begin position="1254"/>
        <end position="1277"/>
    </location>
</feature>
<feature type="region of interest" description="Disordered" evidence="3">
    <location>
        <begin position="1297"/>
        <end position="1404"/>
    </location>
</feature>
<dbReference type="InterPro" id="IPR021790">
    <property type="entry name" value="PTBP1-like_RRM2"/>
</dbReference>
<feature type="compositionally biased region" description="Basic and acidic residues" evidence="3">
    <location>
        <begin position="1478"/>
        <end position="1493"/>
    </location>
</feature>
<protein>
    <recommendedName>
        <fullName evidence="4">RRM domain-containing protein</fullName>
    </recommendedName>
</protein>
<dbReference type="SMART" id="SM00360">
    <property type="entry name" value="RRM"/>
    <property type="match status" value="3"/>
</dbReference>
<dbReference type="InterPro" id="IPR012677">
    <property type="entry name" value="Nucleotide-bd_a/b_plait_sf"/>
</dbReference>
<dbReference type="PANTHER" id="PTHR21604">
    <property type="entry name" value="RETROELEMENT SILENCING FACTOR 1"/>
    <property type="match status" value="1"/>
</dbReference>
<dbReference type="PANTHER" id="PTHR21604:SF0">
    <property type="entry name" value="RETROELEMENT SILENCING FACTOR 1"/>
    <property type="match status" value="1"/>
</dbReference>
<feature type="region of interest" description="Disordered" evidence="3">
    <location>
        <begin position="1478"/>
        <end position="1501"/>
    </location>
</feature>
<feature type="compositionally biased region" description="Polar residues" evidence="3">
    <location>
        <begin position="388"/>
        <end position="399"/>
    </location>
</feature>
<feature type="region of interest" description="Disordered" evidence="3">
    <location>
        <begin position="1005"/>
        <end position="1031"/>
    </location>
</feature>
<feature type="region of interest" description="Disordered" evidence="3">
    <location>
        <begin position="648"/>
        <end position="685"/>
    </location>
</feature>
<reference evidence="5" key="1">
    <citation type="submission" date="2019-04" db="EMBL/GenBank/DDBJ databases">
        <authorList>
            <person name="Alioto T."/>
            <person name="Alioto T."/>
        </authorList>
    </citation>
    <scope>NUCLEOTIDE SEQUENCE [LARGE SCALE GENOMIC DNA]</scope>
</reference>
<feature type="compositionally biased region" description="Polar residues" evidence="3">
    <location>
        <begin position="662"/>
        <end position="676"/>
    </location>
</feature>
<dbReference type="Pfam" id="PF13893">
    <property type="entry name" value="RRM_5"/>
    <property type="match status" value="1"/>
</dbReference>
<keyword evidence="6" id="KW-1185">Reference proteome</keyword>
<dbReference type="InterPro" id="IPR035979">
    <property type="entry name" value="RBD_domain_sf"/>
</dbReference>
<dbReference type="EMBL" id="CABDUW010000581">
    <property type="protein sequence ID" value="VTJ71717.1"/>
    <property type="molecule type" value="Genomic_DNA"/>
</dbReference>
<feature type="compositionally biased region" description="Basic and acidic residues" evidence="3">
    <location>
        <begin position="1351"/>
        <end position="1385"/>
    </location>
</feature>
<feature type="compositionally biased region" description="Polar residues" evidence="3">
    <location>
        <begin position="293"/>
        <end position="302"/>
    </location>
</feature>
<dbReference type="PROSITE" id="PS50102">
    <property type="entry name" value="RRM"/>
    <property type="match status" value="2"/>
</dbReference>
<feature type="region of interest" description="Disordered" evidence="3">
    <location>
        <begin position="1429"/>
        <end position="1460"/>
    </location>
</feature>
<dbReference type="Pfam" id="PF00076">
    <property type="entry name" value="RRM_1"/>
    <property type="match status" value="1"/>
</dbReference>
<proteinExistence type="predicted"/>
<dbReference type="CDD" id="cd12425">
    <property type="entry name" value="RRM4_PTBP1_like"/>
    <property type="match status" value="1"/>
</dbReference>